<reference evidence="13 14" key="1">
    <citation type="submission" date="2017-05" db="EMBL/GenBank/DDBJ databases">
        <title>Genome Analysis of Maritalea myrionectae HL2708#5.</title>
        <authorList>
            <consortium name="Cotde Inc.-PKNU"/>
            <person name="Jang D."/>
            <person name="Oh H.-M."/>
        </authorList>
    </citation>
    <scope>NUCLEOTIDE SEQUENCE [LARGE SCALE GENOMIC DNA]</scope>
    <source>
        <strain evidence="13 14">HL2708#5</strain>
    </source>
</reference>
<keyword evidence="7" id="KW-0862">Zinc</keyword>
<evidence type="ECO:0000256" key="7">
    <source>
        <dbReference type="ARBA" id="ARBA00022833"/>
    </source>
</evidence>
<dbReference type="EMBL" id="CP021330">
    <property type="protein sequence ID" value="AVX03286.1"/>
    <property type="molecule type" value="Genomic_DNA"/>
</dbReference>
<evidence type="ECO:0000256" key="3">
    <source>
        <dbReference type="ARBA" id="ARBA00022670"/>
    </source>
</evidence>
<evidence type="ECO:0000313" key="14">
    <source>
        <dbReference type="Proteomes" id="UP000258927"/>
    </source>
</evidence>
<evidence type="ECO:0000256" key="4">
    <source>
        <dbReference type="ARBA" id="ARBA00022723"/>
    </source>
</evidence>
<dbReference type="CDD" id="cd14844">
    <property type="entry name" value="Zn-DD-carboxypeptidase_like"/>
    <property type="match status" value="1"/>
</dbReference>
<evidence type="ECO:0000256" key="9">
    <source>
        <dbReference type="ARBA" id="ARBA00023316"/>
    </source>
</evidence>
<dbReference type="STRING" id="1122213.GCA_000423365_02044"/>
<keyword evidence="6" id="KW-0378">Hydrolase</keyword>
<comment type="pathway">
    <text evidence="2">Cell wall biogenesis; cell wall polysaccharide biosynthesis.</text>
</comment>
<comment type="cofactor">
    <cofactor evidence="1">
        <name>Zn(2+)</name>
        <dbReference type="ChEBI" id="CHEBI:29105"/>
    </cofactor>
</comment>
<keyword evidence="9" id="KW-0961">Cell wall biogenesis/degradation</keyword>
<evidence type="ECO:0000256" key="5">
    <source>
        <dbReference type="ARBA" id="ARBA00022729"/>
    </source>
</evidence>
<evidence type="ECO:0000256" key="11">
    <source>
        <dbReference type="ARBA" id="ARBA00093666"/>
    </source>
</evidence>
<accession>A0A2R4MBM6</accession>
<keyword evidence="5" id="KW-0732">Signal</keyword>
<evidence type="ECO:0000313" key="13">
    <source>
        <dbReference type="EMBL" id="AVX03286.1"/>
    </source>
</evidence>
<dbReference type="AlphaFoldDB" id="A0A2R4MBM6"/>
<keyword evidence="4" id="KW-0479">Metal-binding</keyword>
<evidence type="ECO:0000256" key="6">
    <source>
        <dbReference type="ARBA" id="ARBA00022801"/>
    </source>
</evidence>
<dbReference type="PANTHER" id="PTHR37425">
    <property type="match status" value="1"/>
</dbReference>
<proteinExistence type="inferred from homology"/>
<organism evidence="13 14">
    <name type="scientific">Maritalea myrionectae</name>
    <dbReference type="NCBI Taxonomy" id="454601"/>
    <lineage>
        <taxon>Bacteria</taxon>
        <taxon>Pseudomonadati</taxon>
        <taxon>Pseudomonadota</taxon>
        <taxon>Alphaproteobacteria</taxon>
        <taxon>Hyphomicrobiales</taxon>
        <taxon>Devosiaceae</taxon>
        <taxon>Maritalea</taxon>
    </lineage>
</organism>
<gene>
    <name evidence="13" type="ORF">MXMO3_00754</name>
</gene>
<evidence type="ECO:0000256" key="12">
    <source>
        <dbReference type="SAM" id="MobiDB-lite"/>
    </source>
</evidence>
<evidence type="ECO:0000256" key="1">
    <source>
        <dbReference type="ARBA" id="ARBA00001947"/>
    </source>
</evidence>
<dbReference type="SUPFAM" id="SSF55166">
    <property type="entry name" value="Hedgehog/DD-peptidase"/>
    <property type="match status" value="1"/>
</dbReference>
<comment type="similarity">
    <text evidence="10">Belongs to the peptidase M15 family.</text>
</comment>
<keyword evidence="3" id="KW-0645">Protease</keyword>
<sequence length="546" mass="59361">MLGKLVSSWSQGLRRAAATLLVAALLAPTLVVPSFGAGDRTLYLHYTHTRETAKITFKRNGRYDKKGLAELNQFLRDWRRNEPTKMDPRLFDLIWEVYQEVGAKKPIHVVSAYRSPKTNEMLRARSSGVAKNSNHTRGLAMDFYIPGVPISKLRQVAMKKHVGGVGYYPSSGNPFVHLDTGSVRAWPRMTTAQLKRIFPKGKTMHIPSNGVLLSKAGYAAAKSEWSKCRQLPCGGSTRTASLSSNDDDGNKTTLMDMLFGGDGEDNTAKNTPRQTTVKATPIRVAALSGLPPARPESAGETFAAPELVVADAVTPPSKPVQLAALTTAPKETNNADEGPASRFEVADEGEIVTPPSARPLINEPGRDPLAPLRVASLGNAGTRTSAQQSDSGGLFAAYAPLPEQTEDAQKALENILARKAEQAQPKPEPKNQLDDLRQTLSTASLTPNLDGFEQLLKNTRKPNTKPSFDPLRYSLTQRRGELVAPDLGHVVEMFTDQTQLTEPQFAVLFEPDQADINPSVVMGNKSQLGFDNNLTPQLVSFNQFGG</sequence>
<dbReference type="Gene3D" id="3.30.1380.10">
    <property type="match status" value="1"/>
</dbReference>
<dbReference type="InterPro" id="IPR009045">
    <property type="entry name" value="Zn_M74/Hedgehog-like"/>
</dbReference>
<name>A0A2R4MBM6_9HYPH</name>
<dbReference type="Pfam" id="PF05951">
    <property type="entry name" value="Peptidase_M15_2"/>
    <property type="match status" value="1"/>
</dbReference>
<evidence type="ECO:0000256" key="10">
    <source>
        <dbReference type="ARBA" id="ARBA00093448"/>
    </source>
</evidence>
<dbReference type="PANTHER" id="PTHR37425:SF1">
    <property type="entry name" value="OUTER MEMBRANE PROTEIN"/>
    <property type="match status" value="1"/>
</dbReference>
<protein>
    <recommendedName>
        <fullName evidence="11">Murein endopeptidase K</fullName>
    </recommendedName>
</protein>
<dbReference type="RefSeq" id="WP_245985796.1">
    <property type="nucleotide sequence ID" value="NZ_CP021330.1"/>
</dbReference>
<keyword evidence="8" id="KW-0482">Metalloprotease</keyword>
<evidence type="ECO:0000256" key="2">
    <source>
        <dbReference type="ARBA" id="ARBA00004776"/>
    </source>
</evidence>
<dbReference type="GO" id="GO:0071555">
    <property type="term" value="P:cell wall organization"/>
    <property type="evidence" value="ECO:0007669"/>
    <property type="project" value="UniProtKB-KW"/>
</dbReference>
<evidence type="ECO:0000256" key="8">
    <source>
        <dbReference type="ARBA" id="ARBA00023049"/>
    </source>
</evidence>
<dbReference type="KEGG" id="mmyr:MXMO3_00754"/>
<keyword evidence="14" id="KW-1185">Reference proteome</keyword>
<dbReference type="GO" id="GO:0008237">
    <property type="term" value="F:metallopeptidase activity"/>
    <property type="evidence" value="ECO:0007669"/>
    <property type="project" value="UniProtKB-KW"/>
</dbReference>
<dbReference type="GO" id="GO:0046872">
    <property type="term" value="F:metal ion binding"/>
    <property type="evidence" value="ECO:0007669"/>
    <property type="project" value="UniProtKB-KW"/>
</dbReference>
<dbReference type="Proteomes" id="UP000258927">
    <property type="component" value="Chromosome"/>
</dbReference>
<dbReference type="InterPro" id="IPR010275">
    <property type="entry name" value="MepK"/>
</dbReference>
<feature type="region of interest" description="Disordered" evidence="12">
    <location>
        <begin position="325"/>
        <end position="372"/>
    </location>
</feature>
<dbReference type="GO" id="GO:0006508">
    <property type="term" value="P:proteolysis"/>
    <property type="evidence" value="ECO:0007669"/>
    <property type="project" value="UniProtKB-KW"/>
</dbReference>